<sequence length="236" mass="26987">MQRPAVVFSLTAYLFFAVSEARRTGPHQLSAVLQKDSRDGTSALQRSSTTREREQITSATTWMIGGVRVVDRPATWEEARQHIESGRLDLFARNADVGDKYRQWRGRVTDEYVSMGDSILINVLGLQHTRDEQGRMQAVPLTEAARASLHDRHWLVPNDYPYSFEDGVSHLVCWALRDLSAADVEEIVEKAYPPDTHEYLYFINPTNLRTIESIHHWHVLVRRKSGREGDKMVRGG</sequence>
<dbReference type="EMBL" id="CDMY01000581">
    <property type="protein sequence ID" value="CEM24450.1"/>
    <property type="molecule type" value="Genomic_DNA"/>
</dbReference>
<evidence type="ECO:0000256" key="1">
    <source>
        <dbReference type="SAM" id="MobiDB-lite"/>
    </source>
</evidence>
<dbReference type="Pfam" id="PF12239">
    <property type="entry name" value="DUF3605"/>
    <property type="match status" value="1"/>
</dbReference>
<dbReference type="InParanoid" id="A0A0G4G7Q9"/>
<dbReference type="PANTHER" id="PTHR35020">
    <property type="entry name" value="N-ACETYLGLUCOSAMINE-INDUCED PROTEIN 1"/>
    <property type="match status" value="1"/>
</dbReference>
<evidence type="ECO:0000313" key="4">
    <source>
        <dbReference type="Proteomes" id="UP000041254"/>
    </source>
</evidence>
<reference evidence="3 4" key="1">
    <citation type="submission" date="2014-11" db="EMBL/GenBank/DDBJ databases">
        <authorList>
            <person name="Zhu J."/>
            <person name="Qi W."/>
            <person name="Song R."/>
        </authorList>
    </citation>
    <scope>NUCLEOTIDE SEQUENCE [LARGE SCALE GENOMIC DNA]</scope>
</reference>
<feature type="signal peptide" evidence="2">
    <location>
        <begin position="1"/>
        <end position="21"/>
    </location>
</feature>
<evidence type="ECO:0000256" key="2">
    <source>
        <dbReference type="SAM" id="SignalP"/>
    </source>
</evidence>
<keyword evidence="2" id="KW-0732">Signal</keyword>
<organism evidence="3 4">
    <name type="scientific">Vitrella brassicaformis (strain CCMP3155)</name>
    <dbReference type="NCBI Taxonomy" id="1169540"/>
    <lineage>
        <taxon>Eukaryota</taxon>
        <taxon>Sar</taxon>
        <taxon>Alveolata</taxon>
        <taxon>Colpodellida</taxon>
        <taxon>Vitrellaceae</taxon>
        <taxon>Vitrella</taxon>
    </lineage>
</organism>
<dbReference type="InterPro" id="IPR022036">
    <property type="entry name" value="DUF3605"/>
</dbReference>
<name>A0A0G4G7Q9_VITBC</name>
<accession>A0A0G4G7Q9</accession>
<keyword evidence="4" id="KW-1185">Reference proteome</keyword>
<dbReference type="PANTHER" id="PTHR35020:SF2">
    <property type="entry name" value="N-ACETYLGLUCOSAMINE-INDUCED PROTEIN 1"/>
    <property type="match status" value="1"/>
</dbReference>
<feature type="region of interest" description="Disordered" evidence="1">
    <location>
        <begin position="33"/>
        <end position="53"/>
    </location>
</feature>
<protein>
    <submittedName>
        <fullName evidence="3">Uncharacterized protein</fullName>
    </submittedName>
</protein>
<gene>
    <name evidence="3" type="ORF">Vbra_3198</name>
</gene>
<dbReference type="OrthoDB" id="498286at2759"/>
<dbReference type="AlphaFoldDB" id="A0A0G4G7Q9"/>
<dbReference type="GO" id="GO:0006044">
    <property type="term" value="P:N-acetylglucosamine metabolic process"/>
    <property type="evidence" value="ECO:0007669"/>
    <property type="project" value="TreeGrafter"/>
</dbReference>
<dbReference type="PhylomeDB" id="A0A0G4G7Q9"/>
<feature type="chain" id="PRO_5005190302" evidence="2">
    <location>
        <begin position="22"/>
        <end position="236"/>
    </location>
</feature>
<dbReference type="VEuPathDB" id="CryptoDB:Vbra_3198"/>
<dbReference type="GO" id="GO:0005737">
    <property type="term" value="C:cytoplasm"/>
    <property type="evidence" value="ECO:0007669"/>
    <property type="project" value="TreeGrafter"/>
</dbReference>
<dbReference type="Proteomes" id="UP000041254">
    <property type="component" value="Unassembled WGS sequence"/>
</dbReference>
<proteinExistence type="predicted"/>
<evidence type="ECO:0000313" key="3">
    <source>
        <dbReference type="EMBL" id="CEM24450.1"/>
    </source>
</evidence>